<dbReference type="RefSeq" id="WP_099326502.1">
    <property type="nucleotide sequence ID" value="NZ_CP049055.1"/>
</dbReference>
<proteinExistence type="inferred from homology"/>
<accession>Q1Q3P5</accession>
<reference evidence="13 16" key="5">
    <citation type="submission" date="2020-02" db="EMBL/GenBank/DDBJ databases">
        <title>Newly sequenced genome of strain CSTR1 showed variability in Candidatus Kuenenia stuttgartiensis genomes.</title>
        <authorList>
            <person name="Ding C."/>
            <person name="Adrian L."/>
        </authorList>
    </citation>
    <scope>NUCLEOTIDE SEQUENCE [LARGE SCALE GENOMIC DNA]</scope>
    <source>
        <strain evidence="13 16">CSTR1</strain>
    </source>
</reference>
<dbReference type="EMBL" id="CP049055">
    <property type="protein sequence ID" value="QII11738.1"/>
    <property type="molecule type" value="Genomic_DNA"/>
</dbReference>
<evidence type="ECO:0000256" key="8">
    <source>
        <dbReference type="HAMAP-Rule" id="MF_00309"/>
    </source>
</evidence>
<evidence type="ECO:0000313" key="16">
    <source>
        <dbReference type="Proteomes" id="UP000501926"/>
    </source>
</evidence>
<evidence type="ECO:0000259" key="9">
    <source>
        <dbReference type="Pfam" id="PF00006"/>
    </source>
</evidence>
<evidence type="ECO:0000256" key="3">
    <source>
        <dbReference type="ARBA" id="ARBA00022741"/>
    </source>
</evidence>
<dbReference type="GO" id="GO:0042777">
    <property type="term" value="P:proton motive force-driven plasma membrane ATP synthesis"/>
    <property type="evidence" value="ECO:0007669"/>
    <property type="project" value="UniProtKB-UniRule"/>
</dbReference>
<reference evidence="14" key="3">
    <citation type="submission" date="2017-10" db="EMBL/GenBank/DDBJ databases">
        <authorList>
            <person name="Banno H."/>
            <person name="Chua N.-H."/>
        </authorList>
    </citation>
    <scope>NUCLEOTIDE SEQUENCE [LARGE SCALE GENOMIC DNA]</scope>
    <source>
        <strain evidence="14">Kuenenia_mbr1_ru-nijmegen</strain>
    </source>
</reference>
<dbReference type="PANTHER" id="PTHR43607">
    <property type="entry name" value="V-TYPE PROTON ATPASE CATALYTIC SUBUNIT A"/>
    <property type="match status" value="1"/>
</dbReference>
<dbReference type="Proteomes" id="UP000501926">
    <property type="component" value="Chromosome"/>
</dbReference>
<dbReference type="OrthoDB" id="9803053at2"/>
<organism evidence="12">
    <name type="scientific">Kuenenia stuttgartiensis</name>
    <dbReference type="NCBI Taxonomy" id="174633"/>
    <lineage>
        <taxon>Bacteria</taxon>
        <taxon>Pseudomonadati</taxon>
        <taxon>Planctomycetota</taxon>
        <taxon>Candidatus Brocadiia</taxon>
        <taxon>Candidatus Brocadiales</taxon>
        <taxon>Candidatus Brocadiaceae</taxon>
        <taxon>Candidatus Kuenenia</taxon>
    </lineage>
</organism>
<keyword evidence="8" id="KW-0375">Hydrogen ion transport</keyword>
<evidence type="ECO:0000256" key="4">
    <source>
        <dbReference type="ARBA" id="ARBA00022840"/>
    </source>
</evidence>
<reference evidence="12" key="1">
    <citation type="journal article" date="2006" name="Nature">
        <title>Deciphering the evolution and metabolism of an anammox bacterium from a community genome.</title>
        <authorList>
            <person name="Strous M."/>
            <person name="Pelletier E."/>
            <person name="Mangenot S."/>
            <person name="Rattei T."/>
            <person name="Lehner A."/>
            <person name="Taylor M.W."/>
            <person name="Horn M."/>
            <person name="Daims H."/>
            <person name="Bartol-Mavel D."/>
            <person name="Wincker P."/>
            <person name="Barbe V."/>
            <person name="Fonknechten N."/>
            <person name="Vallenet D."/>
            <person name="Segurens B."/>
            <person name="Schenowitz-Truong C."/>
            <person name="Medigue C."/>
            <person name="Collingro A."/>
            <person name="Snel B."/>
            <person name="Dutilh B.E."/>
            <person name="OpDenCamp H.J.M."/>
            <person name="vanDerDrift C."/>
            <person name="Cirpus I."/>
            <person name="vanDePas-Schoonen K.T."/>
            <person name="Harhangi H.R."/>
            <person name="vanNiftrik L."/>
            <person name="Schmid M."/>
            <person name="Keltjens J."/>
            <person name="vanDeVossenberg J."/>
            <person name="Kartal B."/>
            <person name="Meier H."/>
            <person name="Frishman D."/>
            <person name="Huynen M.A."/>
            <person name="Mewes H."/>
            <person name="Weissenbach J."/>
            <person name="Jetten M.S.M."/>
            <person name="Wagner M."/>
            <person name="LePaslier D."/>
        </authorList>
    </citation>
    <scope>NUCLEOTIDE SEQUENCE</scope>
</reference>
<dbReference type="HAMAP" id="MF_00309">
    <property type="entry name" value="ATP_synth_A_arch"/>
    <property type="match status" value="1"/>
</dbReference>
<dbReference type="Gene3D" id="3.40.50.300">
    <property type="entry name" value="P-loop containing nucleotide triphosphate hydrolases"/>
    <property type="match status" value="1"/>
</dbReference>
<dbReference type="InterPro" id="IPR000194">
    <property type="entry name" value="ATPase_F1/V1/A1_a/bsu_nucl-bd"/>
</dbReference>
<dbReference type="EC" id="7.1.2.2" evidence="8"/>
<evidence type="ECO:0000259" key="11">
    <source>
        <dbReference type="Pfam" id="PF22919"/>
    </source>
</evidence>
<evidence type="ECO:0000313" key="12">
    <source>
        <dbReference type="EMBL" id="CAJ74629.1"/>
    </source>
</evidence>
<keyword evidence="5 8" id="KW-1278">Translocase</keyword>
<reference evidence="15" key="4">
    <citation type="submission" date="2017-10" db="EMBL/GenBank/DDBJ databases">
        <authorList>
            <person name="Frank J."/>
        </authorList>
    </citation>
    <scope>NUCLEOTIDE SEQUENCE [LARGE SCALE GENOMIC DNA]</scope>
</reference>
<gene>
    <name evidence="8 13" type="primary">atpA</name>
    <name evidence="13" type="ORF">KsCSTR_23590</name>
    <name evidence="14" type="ORF">KSMBR1_3507</name>
    <name evidence="12" type="ORF">kuste3866</name>
</gene>
<dbReference type="EMBL" id="CT573071">
    <property type="protein sequence ID" value="CAJ74629.1"/>
    <property type="molecule type" value="Genomic_DNA"/>
</dbReference>
<comment type="function">
    <text evidence="7 8">Produces ATP from ADP in the presence of a proton gradient across the membrane. The V-type alpha chain is a catalytic subunit.</text>
</comment>
<dbReference type="PROSITE" id="PS00152">
    <property type="entry name" value="ATPASE_ALPHA_BETA"/>
    <property type="match status" value="1"/>
</dbReference>
<dbReference type="KEGG" id="kst:KSMBR1_3507"/>
<keyword evidence="3 8" id="KW-0547">Nucleotide-binding</keyword>
<dbReference type="GO" id="GO:0005524">
    <property type="term" value="F:ATP binding"/>
    <property type="evidence" value="ECO:0007669"/>
    <property type="project" value="UniProtKB-UniRule"/>
</dbReference>
<dbReference type="Pfam" id="PF22919">
    <property type="entry name" value="ATP-synt_VA_C"/>
    <property type="match status" value="1"/>
</dbReference>
<keyword evidence="6 8" id="KW-0406">Ion transport</keyword>
<feature type="binding site" evidence="8">
    <location>
        <begin position="249"/>
        <end position="256"/>
    </location>
    <ligand>
        <name>ATP</name>
        <dbReference type="ChEBI" id="CHEBI:30616"/>
    </ligand>
</feature>
<keyword evidence="2 8" id="KW-0813">Transport</keyword>
<feature type="domain" description="ATPase F1/V1/A1 complex alpha/beta subunit nucleotide-binding" evidence="9">
    <location>
        <begin position="230"/>
        <end position="450"/>
    </location>
</feature>
<keyword evidence="4 8" id="KW-0067">ATP-binding</keyword>
<evidence type="ECO:0000313" key="13">
    <source>
        <dbReference type="EMBL" id="QII11738.1"/>
    </source>
</evidence>
<dbReference type="InterPro" id="IPR031686">
    <property type="entry name" value="ATP-synth_a_Xtn"/>
</dbReference>
<feature type="domain" description="ATP synthase A/B type C-terminal" evidence="11">
    <location>
        <begin position="465"/>
        <end position="522"/>
    </location>
</feature>
<reference evidence="12" key="2">
    <citation type="submission" date="2006-01" db="EMBL/GenBank/DDBJ databases">
        <authorList>
            <person name="Genoscope"/>
        </authorList>
    </citation>
    <scope>NUCLEOTIDE SEQUENCE</scope>
</reference>
<name>Q1Q3P5_KUEST</name>
<evidence type="ECO:0000256" key="7">
    <source>
        <dbReference type="ARBA" id="ARBA00054855"/>
    </source>
</evidence>
<dbReference type="SUPFAM" id="SSF52540">
    <property type="entry name" value="P-loop containing nucleoside triphosphate hydrolases"/>
    <property type="match status" value="1"/>
</dbReference>
<evidence type="ECO:0000313" key="14">
    <source>
        <dbReference type="EMBL" id="SOH05981.1"/>
    </source>
</evidence>
<evidence type="ECO:0000256" key="6">
    <source>
        <dbReference type="ARBA" id="ARBA00023065"/>
    </source>
</evidence>
<protein>
    <recommendedName>
        <fullName evidence="8">V-type ATP synthase alpha chain</fullName>
        <ecNumber evidence="8">7.1.2.2</ecNumber>
    </recommendedName>
    <alternativeName>
        <fullName evidence="8">V-ATPase subunit A</fullName>
    </alternativeName>
</protein>
<dbReference type="CDD" id="cd01134">
    <property type="entry name" value="V_A-ATPase_A"/>
    <property type="match status" value="1"/>
</dbReference>
<evidence type="ECO:0000256" key="1">
    <source>
        <dbReference type="ARBA" id="ARBA00008936"/>
    </source>
</evidence>
<dbReference type="Pfam" id="PF00006">
    <property type="entry name" value="ATP-synt_ab"/>
    <property type="match status" value="1"/>
</dbReference>
<dbReference type="InterPro" id="IPR023366">
    <property type="entry name" value="ATP_synth_asu-like_sf"/>
</dbReference>
<dbReference type="Gene3D" id="2.40.30.20">
    <property type="match status" value="1"/>
</dbReference>
<dbReference type="GO" id="GO:0046961">
    <property type="term" value="F:proton-transporting ATPase activity, rotational mechanism"/>
    <property type="evidence" value="ECO:0007669"/>
    <property type="project" value="InterPro"/>
</dbReference>
<dbReference type="Pfam" id="PF16886">
    <property type="entry name" value="ATP-synt_ab_Xtn"/>
    <property type="match status" value="1"/>
</dbReference>
<dbReference type="PANTHER" id="PTHR43607:SF1">
    <property type="entry name" value="H(+)-TRANSPORTING TWO-SECTOR ATPASE"/>
    <property type="match status" value="1"/>
</dbReference>
<keyword evidence="8" id="KW-0066">ATP synthesis</keyword>
<dbReference type="NCBIfam" id="NF003220">
    <property type="entry name" value="PRK04192.1"/>
    <property type="match status" value="1"/>
</dbReference>
<comment type="catalytic activity">
    <reaction evidence="8">
        <text>ATP + H2O + 4 H(+)(in) = ADP + phosphate + 5 H(+)(out)</text>
        <dbReference type="Rhea" id="RHEA:57720"/>
        <dbReference type="ChEBI" id="CHEBI:15377"/>
        <dbReference type="ChEBI" id="CHEBI:15378"/>
        <dbReference type="ChEBI" id="CHEBI:30616"/>
        <dbReference type="ChEBI" id="CHEBI:43474"/>
        <dbReference type="ChEBI" id="CHEBI:456216"/>
        <dbReference type="EC" id="7.1.2.2"/>
    </reaction>
</comment>
<dbReference type="GO" id="GO:0046933">
    <property type="term" value="F:proton-transporting ATP synthase activity, rotational mechanism"/>
    <property type="evidence" value="ECO:0007669"/>
    <property type="project" value="UniProtKB-UniRule"/>
</dbReference>
<comment type="similarity">
    <text evidence="1 8">Belongs to the ATPase alpha/beta chains family.</text>
</comment>
<dbReference type="InterPro" id="IPR020003">
    <property type="entry name" value="ATPase_a/bsu_AS"/>
</dbReference>
<dbReference type="EMBL" id="LT934425">
    <property type="protein sequence ID" value="SOH05981.1"/>
    <property type="molecule type" value="Genomic_DNA"/>
</dbReference>
<evidence type="ECO:0000256" key="2">
    <source>
        <dbReference type="ARBA" id="ARBA00022448"/>
    </source>
</evidence>
<dbReference type="InterPro" id="IPR022878">
    <property type="entry name" value="V-ATPase_asu"/>
</dbReference>
<keyword evidence="15" id="KW-1185">Reference proteome</keyword>
<dbReference type="InterPro" id="IPR027417">
    <property type="entry name" value="P-loop_NTPase"/>
</dbReference>
<dbReference type="Proteomes" id="UP000221734">
    <property type="component" value="Chromosome Kuenenia_stuttgartiensis_MBR1"/>
</dbReference>
<dbReference type="Gene3D" id="1.10.1140.10">
    <property type="entry name" value="Bovine Mitochondrial F1-atpase, Atp Synthase Beta Chain, Chain D, domain 3"/>
    <property type="match status" value="1"/>
</dbReference>
<dbReference type="InterPro" id="IPR055190">
    <property type="entry name" value="ATP-synt_VA_C"/>
</dbReference>
<dbReference type="InterPro" id="IPR024034">
    <property type="entry name" value="ATPase_F1/V1_b/a_C"/>
</dbReference>
<evidence type="ECO:0000313" key="15">
    <source>
        <dbReference type="Proteomes" id="UP000221734"/>
    </source>
</evidence>
<dbReference type="AlphaFoldDB" id="Q1Q3P5"/>
<feature type="domain" description="ATPsynthase alpha/beta subunit barrel-sandwich" evidence="10">
    <location>
        <begin position="123"/>
        <end position="210"/>
    </location>
</feature>
<evidence type="ECO:0000259" key="10">
    <source>
        <dbReference type="Pfam" id="PF16886"/>
    </source>
</evidence>
<dbReference type="Gene3D" id="2.40.50.100">
    <property type="match status" value="1"/>
</dbReference>
<sequence length="589" mass="65148">MGCKCGSIESANCHCGRIVGINGNMITVEFYGMLRQNELAYIMLEDVRLKAEVIRIRGRYADVQILEDPRWLKVGGHVDFSGELLAAELGPGLLTQIFDGLQNPLPELARECGFFLKRGVYMDAIPRDKEWKFTPVVKKGDVLRAGDSIGTVPEGIFSHRIMVPFSLRGRYCVEWVAGHGSYRVDETIAELKDSKGALVKVTMVQKWPVKVPLKCYSERLMPTETLMTKIRILDTFFPAAKGGTFCVPGPFGAGKTVLQQLISRNADADIVVVAACGERAGEVVETLREFPRITDPRTGKSLMERTVIICNTSSMPVAAREASVYTGVTLAEYYRQMGLHVLLLADSTSRWAQALREVSGRMEEIPGDEAYPAYLESVIAAFYERAAIVRLHDGSVGSVTIGGTVSPAGGNFDEPVTQATLKVVGAFHGLSKERSDARRYPSIHPLESWSKYNGIVQAEYLLLALKILRDGNDIAQMMKVVGEEGTSIDDFITYLKSEYLDAAYMQQNAFHVVDVASSGERQKYTFGKMVKILGAKMSFAGKDAARAFFHTLTQKTRDWNYTAMESDEFQAIETELDKMLGGESAQDIQ</sequence>
<evidence type="ECO:0000256" key="5">
    <source>
        <dbReference type="ARBA" id="ARBA00022967"/>
    </source>
</evidence>